<evidence type="ECO:0000256" key="9">
    <source>
        <dbReference type="SAM" id="Phobius"/>
    </source>
</evidence>
<dbReference type="CDD" id="cd11386">
    <property type="entry name" value="MCP_signal"/>
    <property type="match status" value="1"/>
</dbReference>
<evidence type="ECO:0000256" key="5">
    <source>
        <dbReference type="ARBA" id="ARBA00022989"/>
    </source>
</evidence>
<feature type="domain" description="Methyl-accepting transducer" evidence="10">
    <location>
        <begin position="304"/>
        <end position="533"/>
    </location>
</feature>
<dbReference type="SUPFAM" id="SSF58104">
    <property type="entry name" value="Methyl-accepting chemotaxis protein (MCP) signaling domain"/>
    <property type="match status" value="1"/>
</dbReference>
<feature type="transmembrane region" description="Helical" evidence="9">
    <location>
        <begin position="224"/>
        <end position="246"/>
    </location>
</feature>
<evidence type="ECO:0000256" key="3">
    <source>
        <dbReference type="ARBA" id="ARBA00022481"/>
    </source>
</evidence>
<dbReference type="SMART" id="SM01049">
    <property type="entry name" value="Cache_2"/>
    <property type="match status" value="1"/>
</dbReference>
<proteinExistence type="inferred from homology"/>
<dbReference type="InterPro" id="IPR003660">
    <property type="entry name" value="HAMP_dom"/>
</dbReference>
<gene>
    <name evidence="12" type="ORF">DI603_07405</name>
</gene>
<dbReference type="PRINTS" id="PR00260">
    <property type="entry name" value="CHEMTRNSDUCR"/>
</dbReference>
<comment type="caution">
    <text evidence="12">The sequence shown here is derived from an EMBL/GenBank/DDBJ whole genome shotgun (WGS) entry which is preliminary data.</text>
</comment>
<dbReference type="GO" id="GO:0007165">
    <property type="term" value="P:signal transduction"/>
    <property type="evidence" value="ECO:0007669"/>
    <property type="project" value="UniProtKB-KW"/>
</dbReference>
<feature type="domain" description="HAMP" evidence="11">
    <location>
        <begin position="247"/>
        <end position="299"/>
    </location>
</feature>
<dbReference type="PANTHER" id="PTHR43531:SF14">
    <property type="entry name" value="METHYL-ACCEPTING CHEMOTAXIS PROTEIN I-RELATED"/>
    <property type="match status" value="1"/>
</dbReference>
<keyword evidence="2" id="KW-1003">Cell membrane</keyword>
<evidence type="ECO:0000256" key="1">
    <source>
        <dbReference type="ARBA" id="ARBA00004651"/>
    </source>
</evidence>
<reference evidence="12 13" key="1">
    <citation type="submission" date="2017-08" db="EMBL/GenBank/DDBJ databases">
        <title>Infants hospitalized years apart are colonized by the same room-sourced microbial strains.</title>
        <authorList>
            <person name="Brooks B."/>
            <person name="Olm M.R."/>
            <person name="Firek B.A."/>
            <person name="Baker R."/>
            <person name="Thomas B.C."/>
            <person name="Morowitz M.J."/>
            <person name="Banfield J.F."/>
        </authorList>
    </citation>
    <scope>NUCLEOTIDE SEQUENCE [LARGE SCALE GENOMIC DNA]</scope>
    <source>
        <strain evidence="12">S2_012_000_R2_81</strain>
    </source>
</reference>
<dbReference type="GO" id="GO:0006935">
    <property type="term" value="P:chemotaxis"/>
    <property type="evidence" value="ECO:0007669"/>
    <property type="project" value="InterPro"/>
</dbReference>
<dbReference type="Pfam" id="PF17200">
    <property type="entry name" value="sCache_2"/>
    <property type="match status" value="1"/>
</dbReference>
<dbReference type="SMART" id="SM00304">
    <property type="entry name" value="HAMP"/>
    <property type="match status" value="1"/>
</dbReference>
<evidence type="ECO:0000259" key="11">
    <source>
        <dbReference type="PROSITE" id="PS50885"/>
    </source>
</evidence>
<dbReference type="AlphaFoldDB" id="A0A2W5DT57"/>
<keyword evidence="6 9" id="KW-0472">Membrane</keyword>
<dbReference type="GO" id="GO:0005886">
    <property type="term" value="C:plasma membrane"/>
    <property type="evidence" value="ECO:0007669"/>
    <property type="project" value="UniProtKB-SubCell"/>
</dbReference>
<name>A0A2W5DT57_9BURK</name>
<comment type="similarity">
    <text evidence="7">Belongs to the methyl-accepting chemotaxis (MCP) protein family.</text>
</comment>
<dbReference type="GO" id="GO:0004888">
    <property type="term" value="F:transmembrane signaling receptor activity"/>
    <property type="evidence" value="ECO:0007669"/>
    <property type="project" value="InterPro"/>
</dbReference>
<dbReference type="Proteomes" id="UP000249633">
    <property type="component" value="Unassembled WGS sequence"/>
</dbReference>
<keyword evidence="4 9" id="KW-0812">Transmembrane</keyword>
<organism evidence="12 13">
    <name type="scientific">Roseateles depolymerans</name>
    <dbReference type="NCBI Taxonomy" id="76731"/>
    <lineage>
        <taxon>Bacteria</taxon>
        <taxon>Pseudomonadati</taxon>
        <taxon>Pseudomonadota</taxon>
        <taxon>Betaproteobacteria</taxon>
        <taxon>Burkholderiales</taxon>
        <taxon>Sphaerotilaceae</taxon>
        <taxon>Roseateles</taxon>
    </lineage>
</organism>
<dbReference type="InterPro" id="IPR004090">
    <property type="entry name" value="Chemotax_Me-accpt_rcpt"/>
</dbReference>
<evidence type="ECO:0000256" key="6">
    <source>
        <dbReference type="ARBA" id="ARBA00023136"/>
    </source>
</evidence>
<sequence length="553" mass="58759">MAISHPAAAAAPRSTGATHRADAGFFAYHGFWAPGVRLFRELRFASKALLISLSTLLPMLALVAWLLDSEATGALEARKAATRQHVEIAHGVLAWAQAQEATGLPRAQAQALARQAVAKLRYEGSEYFWINDLQARIVMHPTQPQLDGQDASGIKDPHGLALFSAFADQARRHGQGFVAYQWPHPGQQQPVDKLSYVKAFEPWGWVVGSGIYIDDLQAAQRQRLLRAALVAAAVVLLGGYLFLSFYKVMEGGLNETRRHLRAMTAGDLTTSPSPWGHDEAAQLMRELATMQDALRQMVSRVRRSSDAIVGSSDEIAAGADDLSGRTEAAAASLEQSAAAMEQLSATVGSSAQNTAEAATMARQNADVAADGWRVMQQVVQTMDSIRESSTRIAEIIGTIDGIAFQTNILALNAAVEAARAGEQGRGFAVVAGEVRSLAQRSAEAAKEIKTLIGASVERVASGSQVVQQAGATIEQIAASSRRVDELLGHVSTGAREQNQGLAQIGQAVTELDQATQQNAALVEQTAAAASAMRQQAGALAAEVARFVMPAQAE</sequence>
<dbReference type="Gene3D" id="3.30.450.20">
    <property type="entry name" value="PAS domain"/>
    <property type="match status" value="1"/>
</dbReference>
<keyword evidence="3" id="KW-0488">Methylation</keyword>
<evidence type="ECO:0000256" key="2">
    <source>
        <dbReference type="ARBA" id="ARBA00022475"/>
    </source>
</evidence>
<comment type="subcellular location">
    <subcellularLocation>
        <location evidence="1">Cell membrane</location>
        <topology evidence="1">Multi-pass membrane protein</topology>
    </subcellularLocation>
</comment>
<keyword evidence="8" id="KW-0807">Transducer</keyword>
<feature type="transmembrane region" description="Helical" evidence="9">
    <location>
        <begin position="48"/>
        <end position="67"/>
    </location>
</feature>
<keyword evidence="5 9" id="KW-1133">Transmembrane helix</keyword>
<dbReference type="PROSITE" id="PS50885">
    <property type="entry name" value="HAMP"/>
    <property type="match status" value="1"/>
</dbReference>
<dbReference type="InterPro" id="IPR051310">
    <property type="entry name" value="MCP_chemotaxis"/>
</dbReference>
<dbReference type="Pfam" id="PF00015">
    <property type="entry name" value="MCPsignal"/>
    <property type="match status" value="1"/>
</dbReference>
<protein>
    <submittedName>
        <fullName evidence="12">Chemotaxis protein</fullName>
    </submittedName>
</protein>
<dbReference type="EMBL" id="QFOD01000005">
    <property type="protein sequence ID" value="PZP33898.1"/>
    <property type="molecule type" value="Genomic_DNA"/>
</dbReference>
<evidence type="ECO:0000256" key="8">
    <source>
        <dbReference type="PROSITE-ProRule" id="PRU00284"/>
    </source>
</evidence>
<dbReference type="PANTHER" id="PTHR43531">
    <property type="entry name" value="PROTEIN ICFG"/>
    <property type="match status" value="1"/>
</dbReference>
<dbReference type="PROSITE" id="PS50111">
    <property type="entry name" value="CHEMOTAXIS_TRANSDUC_2"/>
    <property type="match status" value="1"/>
</dbReference>
<dbReference type="SMART" id="SM00283">
    <property type="entry name" value="MA"/>
    <property type="match status" value="1"/>
</dbReference>
<evidence type="ECO:0000256" key="4">
    <source>
        <dbReference type="ARBA" id="ARBA00022692"/>
    </source>
</evidence>
<accession>A0A2W5DT57</accession>
<dbReference type="FunFam" id="1.10.287.950:FF:000001">
    <property type="entry name" value="Methyl-accepting chemotaxis sensory transducer"/>
    <property type="match status" value="1"/>
</dbReference>
<dbReference type="InterPro" id="IPR004089">
    <property type="entry name" value="MCPsignal_dom"/>
</dbReference>
<evidence type="ECO:0000259" key="10">
    <source>
        <dbReference type="PROSITE" id="PS50111"/>
    </source>
</evidence>
<dbReference type="InterPro" id="IPR033480">
    <property type="entry name" value="sCache_2"/>
</dbReference>
<evidence type="ECO:0000313" key="12">
    <source>
        <dbReference type="EMBL" id="PZP33898.1"/>
    </source>
</evidence>
<evidence type="ECO:0000313" key="13">
    <source>
        <dbReference type="Proteomes" id="UP000249633"/>
    </source>
</evidence>
<dbReference type="Gene3D" id="1.10.287.950">
    <property type="entry name" value="Methyl-accepting chemotaxis protein"/>
    <property type="match status" value="1"/>
</dbReference>
<evidence type="ECO:0000256" key="7">
    <source>
        <dbReference type="ARBA" id="ARBA00029447"/>
    </source>
</evidence>